<reference evidence="3" key="1">
    <citation type="submission" date="2020-05" db="EMBL/GenBank/DDBJ databases">
        <title>Mycena genomes resolve the evolution of fungal bioluminescence.</title>
        <authorList>
            <person name="Tsai I.J."/>
        </authorList>
    </citation>
    <scope>NUCLEOTIDE SEQUENCE</scope>
    <source>
        <strain evidence="3">160909Yilan</strain>
    </source>
</reference>
<feature type="transmembrane region" description="Helical" evidence="2">
    <location>
        <begin position="151"/>
        <end position="167"/>
    </location>
</feature>
<evidence type="ECO:0000256" key="2">
    <source>
        <dbReference type="SAM" id="Phobius"/>
    </source>
</evidence>
<organism evidence="3 4">
    <name type="scientific">Mycena sanguinolenta</name>
    <dbReference type="NCBI Taxonomy" id="230812"/>
    <lineage>
        <taxon>Eukaryota</taxon>
        <taxon>Fungi</taxon>
        <taxon>Dikarya</taxon>
        <taxon>Basidiomycota</taxon>
        <taxon>Agaricomycotina</taxon>
        <taxon>Agaricomycetes</taxon>
        <taxon>Agaricomycetidae</taxon>
        <taxon>Agaricales</taxon>
        <taxon>Marasmiineae</taxon>
        <taxon>Mycenaceae</taxon>
        <taxon>Mycena</taxon>
    </lineage>
</organism>
<feature type="region of interest" description="Disordered" evidence="1">
    <location>
        <begin position="173"/>
        <end position="198"/>
    </location>
</feature>
<evidence type="ECO:0000256" key="1">
    <source>
        <dbReference type="SAM" id="MobiDB-lite"/>
    </source>
</evidence>
<dbReference type="Proteomes" id="UP000623467">
    <property type="component" value="Unassembled WGS sequence"/>
</dbReference>
<feature type="transmembrane region" description="Helical" evidence="2">
    <location>
        <begin position="16"/>
        <end position="37"/>
    </location>
</feature>
<comment type="caution">
    <text evidence="3">The sequence shown here is derived from an EMBL/GenBank/DDBJ whole genome shotgun (WGS) entry which is preliminary data.</text>
</comment>
<gene>
    <name evidence="3" type="ORF">MSAN_01124400</name>
</gene>
<dbReference type="AlphaFoldDB" id="A0A8H7D6S9"/>
<dbReference type="OrthoDB" id="3007452at2759"/>
<sequence>MAGLESKPLQTPLRGYCIFCLVLIVSHLPPVVIEQYYDDTAPLTKAVFVWITDTGSRIHTAGVFCVALAMLGMLMKDAYEGFSRARTGPGALKDGATVPAAAFPTNALESALADPLTSQPSFTLTSKLQLLLVSTAFCAQQIALGDVISELLLGVVLVGMGVTWLMRKRRAADCATPGDDAPEKKAVVSEGNPEKAAV</sequence>
<keyword evidence="2" id="KW-1133">Transmembrane helix</keyword>
<dbReference type="EMBL" id="JACAZH010000008">
    <property type="protein sequence ID" value="KAF7360943.1"/>
    <property type="molecule type" value="Genomic_DNA"/>
</dbReference>
<protein>
    <submittedName>
        <fullName evidence="3">Uncharacterized protein</fullName>
    </submittedName>
</protein>
<keyword evidence="4" id="KW-1185">Reference proteome</keyword>
<accession>A0A8H7D6S9</accession>
<feature type="transmembrane region" description="Helical" evidence="2">
    <location>
        <begin position="57"/>
        <end position="75"/>
    </location>
</feature>
<evidence type="ECO:0000313" key="3">
    <source>
        <dbReference type="EMBL" id="KAF7360943.1"/>
    </source>
</evidence>
<keyword evidence="2" id="KW-0472">Membrane</keyword>
<name>A0A8H7D6S9_9AGAR</name>
<proteinExistence type="predicted"/>
<keyword evidence="2" id="KW-0812">Transmembrane</keyword>
<evidence type="ECO:0000313" key="4">
    <source>
        <dbReference type="Proteomes" id="UP000623467"/>
    </source>
</evidence>